<dbReference type="SMART" id="SM00385">
    <property type="entry name" value="CYCLIN"/>
    <property type="match status" value="2"/>
</dbReference>
<keyword evidence="9" id="KW-0539">Nucleus</keyword>
<dbReference type="InterPro" id="IPR011665">
    <property type="entry name" value="BRF1_TBP-bd_dom"/>
</dbReference>
<dbReference type="OrthoDB" id="511529at2759"/>
<dbReference type="CDD" id="cd20554">
    <property type="entry name" value="CYCLIN_TFIIIB90_rpt2"/>
    <property type="match status" value="1"/>
</dbReference>
<dbReference type="AlphaFoldDB" id="A0A8H6WU09"/>
<dbReference type="InterPro" id="IPR013137">
    <property type="entry name" value="Znf_TFIIB"/>
</dbReference>
<dbReference type="SUPFAM" id="SSF47954">
    <property type="entry name" value="Cyclin-like"/>
    <property type="match status" value="2"/>
</dbReference>
<proteinExistence type="inferred from homology"/>
<dbReference type="InterPro" id="IPR000812">
    <property type="entry name" value="TFIIB"/>
</dbReference>
<dbReference type="Gene3D" id="1.10.472.10">
    <property type="entry name" value="Cyclin-like"/>
    <property type="match status" value="2"/>
</dbReference>
<name>A0A8H6WU09_9AGAR</name>
<feature type="compositionally biased region" description="Acidic residues" evidence="12">
    <location>
        <begin position="651"/>
        <end position="678"/>
    </location>
</feature>
<gene>
    <name evidence="14" type="ORF">MVEN_02617100</name>
</gene>
<dbReference type="Proteomes" id="UP000620124">
    <property type="component" value="Unassembled WGS sequence"/>
</dbReference>
<dbReference type="PANTHER" id="PTHR11618">
    <property type="entry name" value="TRANSCRIPTION INITIATION FACTOR IIB-RELATED"/>
    <property type="match status" value="1"/>
</dbReference>
<dbReference type="Gene3D" id="1.20.5.650">
    <property type="entry name" value="Single helix bin"/>
    <property type="match status" value="1"/>
</dbReference>
<dbReference type="CDD" id="cd20553">
    <property type="entry name" value="CYCLIN_TFIIIB90_rpt1"/>
    <property type="match status" value="1"/>
</dbReference>
<sequence>MPSCKDCGGTVLEYDTAAGNGVCVGCGMVIEENAIVSEITFGETSSGGAMVQGSFVGQGATHARMSGPYGNRGNSDSRAQTIENASKKITMIASVLRLSDMISNAALRMYTLAVEHKFTKGRKSLNVVAVCLYIACRQKDTHTHMLIDFSDLLQVNVFELGHTYLQLVQTLNLRLPLVDPSHYISRFAALLEFGDETPKVSMDAVRLVQRFDRDWMTRGRRPAGICGAALLLAARMNNFRRSVEEIVQVVKIADTTLKKRLDEFKNTPSGALTLADFRSVWLDEEVDPPAYTRNKAKEEAERLAAEEAAADAAEFAATGVAKEKGSAKDKGKGKKKKKGKRKRGDDDEEADAEVPNPDGDGAAEAPRQPLDPAILNDGILAGTSEPLFLPEQVEDPNVNIDPALLFESFPPPAPSTTAVIPPASSATAVASPSPSLPPIETALSEVLTEEVSTFLQNPQGAMLSSALDEAHERRLAQITVVDELLGLNEEELDRFILSEEEVKIKERVWVELNKDYLEALAAKGNPEPAPKPKKRRKKDESNAPRDTANPTGNTAAEAVKNLLTKNSKYSKRINYDALRHLLVDGPSLDEKTDDQLYTMDDKSDGEGAGMLVIEEAPGTVIAAPPTKAKPKKADRLAARVTAAGNAKASADGDEDMDAEEGSDKEEDMGWEEAYEQEV</sequence>
<evidence type="ECO:0000256" key="8">
    <source>
        <dbReference type="ARBA" id="ARBA00023163"/>
    </source>
</evidence>
<dbReference type="PANTHER" id="PTHR11618:SF4">
    <property type="entry name" value="TRANSCRIPTION FACTOR IIIB 90 KDA SUBUNIT"/>
    <property type="match status" value="1"/>
</dbReference>
<evidence type="ECO:0000313" key="15">
    <source>
        <dbReference type="Proteomes" id="UP000620124"/>
    </source>
</evidence>
<dbReference type="PROSITE" id="PS51134">
    <property type="entry name" value="ZF_TFIIB"/>
    <property type="match status" value="1"/>
</dbReference>
<dbReference type="FunFam" id="1.10.472.10:FF:000007">
    <property type="entry name" value="Transcription factor IIIB 90 kDa subunit"/>
    <property type="match status" value="1"/>
</dbReference>
<keyword evidence="4 11" id="KW-0863">Zinc-finger</keyword>
<evidence type="ECO:0000313" key="14">
    <source>
        <dbReference type="EMBL" id="KAF7326394.1"/>
    </source>
</evidence>
<evidence type="ECO:0000256" key="1">
    <source>
        <dbReference type="ARBA" id="ARBA00004123"/>
    </source>
</evidence>
<dbReference type="InterPro" id="IPR013763">
    <property type="entry name" value="Cyclin-like_dom"/>
</dbReference>
<feature type="compositionally biased region" description="Basic and acidic residues" evidence="12">
    <location>
        <begin position="321"/>
        <end position="330"/>
    </location>
</feature>
<dbReference type="InterPro" id="IPR036915">
    <property type="entry name" value="Cyclin-like_sf"/>
</dbReference>
<evidence type="ECO:0000256" key="12">
    <source>
        <dbReference type="SAM" id="MobiDB-lite"/>
    </source>
</evidence>
<dbReference type="GO" id="GO:0001006">
    <property type="term" value="F:RNA polymerase III type 3 promoter sequence-specific DNA binding"/>
    <property type="evidence" value="ECO:0007669"/>
    <property type="project" value="TreeGrafter"/>
</dbReference>
<accession>A0A8H6WU09</accession>
<dbReference type="FunFam" id="1.10.472.10:FF:000002">
    <property type="entry name" value="Transcription factor IIIB 90 kDa subunit"/>
    <property type="match status" value="1"/>
</dbReference>
<evidence type="ECO:0000256" key="3">
    <source>
        <dbReference type="ARBA" id="ARBA00022723"/>
    </source>
</evidence>
<feature type="domain" description="TFIIB-type" evidence="13">
    <location>
        <begin position="1"/>
        <end position="31"/>
    </location>
</feature>
<evidence type="ECO:0000256" key="2">
    <source>
        <dbReference type="ARBA" id="ARBA00010857"/>
    </source>
</evidence>
<comment type="caution">
    <text evidence="14">The sequence shown here is derived from an EMBL/GenBank/DDBJ whole genome shotgun (WGS) entry which is preliminary data.</text>
</comment>
<reference evidence="14" key="1">
    <citation type="submission" date="2020-05" db="EMBL/GenBank/DDBJ databases">
        <title>Mycena genomes resolve the evolution of fungal bioluminescence.</title>
        <authorList>
            <person name="Tsai I.J."/>
        </authorList>
    </citation>
    <scope>NUCLEOTIDE SEQUENCE</scope>
    <source>
        <strain evidence="14">CCC161011</strain>
    </source>
</reference>
<evidence type="ECO:0000256" key="4">
    <source>
        <dbReference type="ARBA" id="ARBA00022771"/>
    </source>
</evidence>
<comment type="subcellular location">
    <subcellularLocation>
        <location evidence="1">Nucleus</location>
    </subcellularLocation>
</comment>
<dbReference type="GO" id="GO:0070897">
    <property type="term" value="P:transcription preinitiation complex assembly"/>
    <property type="evidence" value="ECO:0007669"/>
    <property type="project" value="InterPro"/>
</dbReference>
<evidence type="ECO:0000256" key="5">
    <source>
        <dbReference type="ARBA" id="ARBA00022833"/>
    </source>
</evidence>
<dbReference type="GO" id="GO:0017025">
    <property type="term" value="F:TBP-class protein binding"/>
    <property type="evidence" value="ECO:0007669"/>
    <property type="project" value="InterPro"/>
</dbReference>
<dbReference type="Pfam" id="PF00382">
    <property type="entry name" value="TFIIB"/>
    <property type="match status" value="2"/>
</dbReference>
<evidence type="ECO:0000259" key="13">
    <source>
        <dbReference type="PROSITE" id="PS51134"/>
    </source>
</evidence>
<feature type="compositionally biased region" description="Basic residues" evidence="12">
    <location>
        <begin position="331"/>
        <end position="342"/>
    </location>
</feature>
<keyword evidence="3" id="KW-0479">Metal-binding</keyword>
<evidence type="ECO:0000256" key="11">
    <source>
        <dbReference type="PROSITE-ProRule" id="PRU00469"/>
    </source>
</evidence>
<keyword evidence="8" id="KW-0804">Transcription</keyword>
<evidence type="ECO:0000256" key="6">
    <source>
        <dbReference type="ARBA" id="ARBA00023015"/>
    </source>
</evidence>
<dbReference type="Gene3D" id="2.20.25.10">
    <property type="match status" value="1"/>
</dbReference>
<keyword evidence="6" id="KW-0805">Transcription regulation</keyword>
<feature type="region of interest" description="Disordered" evidence="12">
    <location>
        <begin position="521"/>
        <end position="555"/>
    </location>
</feature>
<feature type="region of interest" description="Disordered" evidence="12">
    <location>
        <begin position="621"/>
        <end position="678"/>
    </location>
</feature>
<evidence type="ECO:0000256" key="10">
    <source>
        <dbReference type="ARBA" id="ARBA00031009"/>
    </source>
</evidence>
<dbReference type="InterPro" id="IPR013150">
    <property type="entry name" value="TFIIB_cyclin"/>
</dbReference>
<dbReference type="GO" id="GO:0000126">
    <property type="term" value="C:transcription factor TFIIIB complex"/>
    <property type="evidence" value="ECO:0007669"/>
    <property type="project" value="UniProtKB-ARBA"/>
</dbReference>
<protein>
    <recommendedName>
        <fullName evidence="10">B-related factor 1</fullName>
    </recommendedName>
</protein>
<dbReference type="PRINTS" id="PR00685">
    <property type="entry name" value="TIFACTORIIB"/>
</dbReference>
<dbReference type="GO" id="GO:0008270">
    <property type="term" value="F:zinc ion binding"/>
    <property type="evidence" value="ECO:0007669"/>
    <property type="project" value="UniProtKB-KW"/>
</dbReference>
<comment type="similarity">
    <text evidence="2">Belongs to the TFIIB family.</text>
</comment>
<keyword evidence="7" id="KW-0010">Activator</keyword>
<keyword evidence="15" id="KW-1185">Reference proteome</keyword>
<dbReference type="Pfam" id="PF08271">
    <property type="entry name" value="Zn_Ribbon_TF"/>
    <property type="match status" value="1"/>
</dbReference>
<dbReference type="GO" id="GO:0097550">
    <property type="term" value="C:transcription preinitiation complex"/>
    <property type="evidence" value="ECO:0007669"/>
    <property type="project" value="TreeGrafter"/>
</dbReference>
<evidence type="ECO:0000256" key="7">
    <source>
        <dbReference type="ARBA" id="ARBA00023159"/>
    </source>
</evidence>
<dbReference type="Pfam" id="PF07741">
    <property type="entry name" value="BRF1"/>
    <property type="match status" value="1"/>
</dbReference>
<feature type="region of interest" description="Disordered" evidence="12">
    <location>
        <begin position="319"/>
        <end position="377"/>
    </location>
</feature>
<dbReference type="SUPFAM" id="SSF57783">
    <property type="entry name" value="Zinc beta-ribbon"/>
    <property type="match status" value="1"/>
</dbReference>
<organism evidence="14 15">
    <name type="scientific">Mycena venus</name>
    <dbReference type="NCBI Taxonomy" id="2733690"/>
    <lineage>
        <taxon>Eukaryota</taxon>
        <taxon>Fungi</taxon>
        <taxon>Dikarya</taxon>
        <taxon>Basidiomycota</taxon>
        <taxon>Agaricomycotina</taxon>
        <taxon>Agaricomycetes</taxon>
        <taxon>Agaricomycetidae</taxon>
        <taxon>Agaricales</taxon>
        <taxon>Marasmiineae</taxon>
        <taxon>Mycenaceae</taxon>
        <taxon>Mycena</taxon>
    </lineage>
</organism>
<dbReference type="GO" id="GO:0000995">
    <property type="term" value="F:RNA polymerase III general transcription initiation factor activity"/>
    <property type="evidence" value="ECO:0007669"/>
    <property type="project" value="TreeGrafter"/>
</dbReference>
<dbReference type="EMBL" id="JACAZI010000048">
    <property type="protein sequence ID" value="KAF7326394.1"/>
    <property type="molecule type" value="Genomic_DNA"/>
</dbReference>
<dbReference type="GO" id="GO:0005634">
    <property type="term" value="C:nucleus"/>
    <property type="evidence" value="ECO:0007669"/>
    <property type="project" value="UniProtKB-SubCell"/>
</dbReference>
<keyword evidence="5" id="KW-0862">Zinc</keyword>
<evidence type="ECO:0000256" key="9">
    <source>
        <dbReference type="ARBA" id="ARBA00023242"/>
    </source>
</evidence>
<dbReference type="GO" id="GO:0006384">
    <property type="term" value="P:transcription initiation at RNA polymerase III promoter"/>
    <property type="evidence" value="ECO:0007669"/>
    <property type="project" value="UniProtKB-ARBA"/>
</dbReference>